<dbReference type="GO" id="GO:0016829">
    <property type="term" value="F:lyase activity"/>
    <property type="evidence" value="ECO:0007669"/>
    <property type="project" value="InterPro"/>
</dbReference>
<dbReference type="EMBL" id="PVTV01000011">
    <property type="protein sequence ID" value="PRY99166.1"/>
    <property type="molecule type" value="Genomic_DNA"/>
</dbReference>
<reference evidence="4 5" key="1">
    <citation type="submission" date="2018-03" db="EMBL/GenBank/DDBJ databases">
        <title>Genomic Encyclopedia of Type Strains, Phase III (KMG-III): the genomes of soil and plant-associated and newly described type strains.</title>
        <authorList>
            <person name="Whitman W."/>
        </authorList>
    </citation>
    <scope>NUCLEOTIDE SEQUENCE [LARGE SCALE GENOMIC DNA]</scope>
    <source>
        <strain evidence="4 5">MWH-P2sevCIIIb</strain>
    </source>
</reference>
<dbReference type="AlphaFoldDB" id="A0A2T0XJQ1"/>
<dbReference type="InterPro" id="IPR045337">
    <property type="entry name" value="MmgE_PrpD_C"/>
</dbReference>
<dbReference type="Proteomes" id="UP000238308">
    <property type="component" value="Unassembled WGS sequence"/>
</dbReference>
<dbReference type="OrthoDB" id="8873320at2"/>
<dbReference type="Pfam" id="PF19305">
    <property type="entry name" value="MmgE_PrpD_C"/>
    <property type="match status" value="1"/>
</dbReference>
<dbReference type="PANTHER" id="PTHR16943">
    <property type="entry name" value="2-METHYLCITRATE DEHYDRATASE-RELATED"/>
    <property type="match status" value="1"/>
</dbReference>
<dbReference type="Gene3D" id="1.10.4100.10">
    <property type="entry name" value="2-methylcitrate dehydratase PrpD"/>
    <property type="match status" value="1"/>
</dbReference>
<protein>
    <submittedName>
        <fullName evidence="4">2-methylcitrate dehydratase PrpD</fullName>
    </submittedName>
</protein>
<dbReference type="InterPro" id="IPR045336">
    <property type="entry name" value="MmgE_PrpD_N"/>
</dbReference>
<name>A0A2T0XJQ1_9BURK</name>
<organism evidence="4 5">
    <name type="scientific">Jezberella montanilacus</name>
    <dbReference type="NCBI Taxonomy" id="323426"/>
    <lineage>
        <taxon>Bacteria</taxon>
        <taxon>Pseudomonadati</taxon>
        <taxon>Pseudomonadota</taxon>
        <taxon>Betaproteobacteria</taxon>
        <taxon>Burkholderiales</taxon>
        <taxon>Alcaligenaceae</taxon>
        <taxon>Jezberella</taxon>
    </lineage>
</organism>
<evidence type="ECO:0000259" key="3">
    <source>
        <dbReference type="Pfam" id="PF19305"/>
    </source>
</evidence>
<comment type="similarity">
    <text evidence="1">Belongs to the PrpD family.</text>
</comment>
<dbReference type="InterPro" id="IPR036148">
    <property type="entry name" value="MmgE/PrpD_sf"/>
</dbReference>
<dbReference type="InterPro" id="IPR005656">
    <property type="entry name" value="MmgE_PrpD"/>
</dbReference>
<sequence>MSETLNQAVHEEHLRSIETLIEHYANAESLPAQVRDRAREMLIDTLACIFEGRGAAEVSAFERSLGSNEAGSFRFPGGPLLSSWSGASVSAMASTWSEACEGLPYAHGRPGLAIVSALLALAVERQSTLDDVLRSLTVGYEVGARCGGWLRIRPGMHVDGNWPGLGVAVAVSSLLHLTAEQTIIALNIAACQLPESLYLPIKTGTNARNTYLPHSALLGLMSAFSAQAGLTAPRRALIEYAQIHSCDSGLPVPAYDHSFIEDAYFKPFASARHVHYGVEAALKVRQKLNESIGDINKIVLKIYPEAATYAGNRDPQAMITGQFSLTLGVASALRFGHMNPEIYTPSLFFDHELRKLEQLVEIVVDNQLTNSSVRRAELSVDTKSAKYVEKIEYLKGDPASPLSQQELADKFFRYSQHRVARISAQKFIDELLANKAGLKFADLWNLLF</sequence>
<evidence type="ECO:0000313" key="4">
    <source>
        <dbReference type="EMBL" id="PRY99166.1"/>
    </source>
</evidence>
<evidence type="ECO:0000256" key="1">
    <source>
        <dbReference type="ARBA" id="ARBA00006174"/>
    </source>
</evidence>
<proteinExistence type="inferred from homology"/>
<dbReference type="SUPFAM" id="SSF103378">
    <property type="entry name" value="2-methylcitrate dehydratase PrpD"/>
    <property type="match status" value="1"/>
</dbReference>
<dbReference type="Gene3D" id="3.30.1330.120">
    <property type="entry name" value="2-methylcitrate dehydratase PrpD"/>
    <property type="match status" value="1"/>
</dbReference>
<dbReference type="PANTHER" id="PTHR16943:SF8">
    <property type="entry name" value="2-METHYLCITRATE DEHYDRATASE"/>
    <property type="match status" value="1"/>
</dbReference>
<dbReference type="RefSeq" id="WP_106226498.1">
    <property type="nucleotide sequence ID" value="NZ_PVTV01000011.1"/>
</dbReference>
<accession>A0A2T0XJQ1</accession>
<feature type="domain" description="MmgE/PrpD N-terminal" evidence="2">
    <location>
        <begin position="25"/>
        <end position="237"/>
    </location>
</feature>
<dbReference type="InterPro" id="IPR042183">
    <property type="entry name" value="MmgE/PrpD_sf_1"/>
</dbReference>
<evidence type="ECO:0000313" key="5">
    <source>
        <dbReference type="Proteomes" id="UP000238308"/>
    </source>
</evidence>
<dbReference type="InterPro" id="IPR042188">
    <property type="entry name" value="MmgE/PrpD_sf_2"/>
</dbReference>
<keyword evidence="5" id="KW-1185">Reference proteome</keyword>
<gene>
    <name evidence="4" type="ORF">BCM14_0608</name>
</gene>
<dbReference type="Pfam" id="PF03972">
    <property type="entry name" value="MmgE_PrpD_N"/>
    <property type="match status" value="1"/>
</dbReference>
<evidence type="ECO:0000259" key="2">
    <source>
        <dbReference type="Pfam" id="PF03972"/>
    </source>
</evidence>
<feature type="domain" description="MmgE/PrpD C-terminal" evidence="3">
    <location>
        <begin position="268"/>
        <end position="428"/>
    </location>
</feature>
<comment type="caution">
    <text evidence="4">The sequence shown here is derived from an EMBL/GenBank/DDBJ whole genome shotgun (WGS) entry which is preliminary data.</text>
</comment>